<evidence type="ECO:0000313" key="3">
    <source>
        <dbReference type="Proteomes" id="UP000428325"/>
    </source>
</evidence>
<sequence length="155" mass="15783">MSTLPSASPAVSLLFPVGVAAAVVATLVMDVVMARLPEGETPPFVAAGVLTGRPPDDAPGRLAAVVHYLAGVLTGPLFVWLSLTGTALFGPSLVVTAIAAGLLYALMVAFFAVVVLPRSRVADGRVPAIRRGWAVSAAAYLAVLVPLVTLVGRTL</sequence>
<keyword evidence="1" id="KW-0472">Membrane</keyword>
<dbReference type="AlphaFoldDB" id="A0A6B9FFT1"/>
<keyword evidence="3" id="KW-1185">Reference proteome</keyword>
<dbReference type="RefSeq" id="WP_157690129.1">
    <property type="nucleotide sequence ID" value="NZ_CP034345.1"/>
</dbReference>
<name>A0A6B9FFT1_9EURY</name>
<dbReference type="EMBL" id="CP034345">
    <property type="protein sequence ID" value="QGX95669.1"/>
    <property type="molecule type" value="Genomic_DNA"/>
</dbReference>
<feature type="transmembrane region" description="Helical" evidence="1">
    <location>
        <begin position="12"/>
        <end position="32"/>
    </location>
</feature>
<evidence type="ECO:0000256" key="1">
    <source>
        <dbReference type="SAM" id="Phobius"/>
    </source>
</evidence>
<organism evidence="2 3">
    <name type="scientific">Haloplanus rallus</name>
    <dbReference type="NCBI Taxonomy" id="1816183"/>
    <lineage>
        <taxon>Archaea</taxon>
        <taxon>Methanobacteriati</taxon>
        <taxon>Methanobacteriota</taxon>
        <taxon>Stenosarchaea group</taxon>
        <taxon>Halobacteria</taxon>
        <taxon>Halobacteriales</taxon>
        <taxon>Haloferacaceae</taxon>
        <taxon>Haloplanus</taxon>
    </lineage>
</organism>
<dbReference type="KEGG" id="hra:EI982_13140"/>
<evidence type="ECO:0000313" key="2">
    <source>
        <dbReference type="EMBL" id="QGX95669.1"/>
    </source>
</evidence>
<dbReference type="Proteomes" id="UP000428325">
    <property type="component" value="Chromosome"/>
</dbReference>
<proteinExistence type="predicted"/>
<gene>
    <name evidence="2" type="ORF">EI982_13140</name>
</gene>
<keyword evidence="1" id="KW-0812">Transmembrane</keyword>
<dbReference type="GeneID" id="43370505"/>
<feature type="transmembrane region" description="Helical" evidence="1">
    <location>
        <begin position="93"/>
        <end position="116"/>
    </location>
</feature>
<keyword evidence="1" id="KW-1133">Transmembrane helix</keyword>
<feature type="transmembrane region" description="Helical" evidence="1">
    <location>
        <begin position="62"/>
        <end position="81"/>
    </location>
</feature>
<accession>A0A6B9FFT1</accession>
<reference evidence="2 3" key="1">
    <citation type="submission" date="2018-12" db="EMBL/GenBank/DDBJ databases">
        <title>Complete genome sequence of Haloplanus rallus MBLA0036.</title>
        <authorList>
            <person name="Nam Y.-d."/>
            <person name="Kang J."/>
            <person name="Chung W.-H."/>
            <person name="Park Y.S."/>
        </authorList>
    </citation>
    <scope>NUCLEOTIDE SEQUENCE [LARGE SCALE GENOMIC DNA]</scope>
    <source>
        <strain evidence="2 3">MBLA0036</strain>
    </source>
</reference>
<protein>
    <submittedName>
        <fullName evidence="2">Uncharacterized protein</fullName>
    </submittedName>
</protein>
<feature type="transmembrane region" description="Helical" evidence="1">
    <location>
        <begin position="128"/>
        <end position="152"/>
    </location>
</feature>